<keyword evidence="1" id="KW-0732">Signal</keyword>
<dbReference type="RefSeq" id="WP_311555906.1">
    <property type="nucleotide sequence ID" value="NZ_JAVREJ010000005.1"/>
</dbReference>
<evidence type="ECO:0000313" key="2">
    <source>
        <dbReference type="EMBL" id="MDT0349874.1"/>
    </source>
</evidence>
<name>A0ABU2N9A1_9PSEU</name>
<sequence length="85" mass="8615">MRKLIAGAAGAAVAVAGLVALAGPAAAETASTAIITQPTTGYLWPTKDSAAVYTGLVPDQQVTALCFTDRGDEARPRSRTATPRS</sequence>
<accession>A0ABU2N9A1</accession>
<comment type="caution">
    <text evidence="2">The sequence shown here is derived from an EMBL/GenBank/DDBJ whole genome shotgun (WGS) entry which is preliminary data.</text>
</comment>
<evidence type="ECO:0000256" key="1">
    <source>
        <dbReference type="SAM" id="SignalP"/>
    </source>
</evidence>
<feature type="signal peptide" evidence="1">
    <location>
        <begin position="1"/>
        <end position="27"/>
    </location>
</feature>
<dbReference type="Proteomes" id="UP001183202">
    <property type="component" value="Unassembled WGS sequence"/>
</dbReference>
<dbReference type="EMBL" id="JAVREJ010000005">
    <property type="protein sequence ID" value="MDT0349874.1"/>
    <property type="molecule type" value="Genomic_DNA"/>
</dbReference>
<evidence type="ECO:0000313" key="3">
    <source>
        <dbReference type="Proteomes" id="UP001183202"/>
    </source>
</evidence>
<reference evidence="3" key="1">
    <citation type="submission" date="2023-07" db="EMBL/GenBank/DDBJ databases">
        <title>30 novel species of actinomycetes from the DSMZ collection.</title>
        <authorList>
            <person name="Nouioui I."/>
        </authorList>
    </citation>
    <scope>NUCLEOTIDE SEQUENCE [LARGE SCALE GENOMIC DNA]</scope>
    <source>
        <strain evidence="3">DSM 45834</strain>
    </source>
</reference>
<gene>
    <name evidence="2" type="ORF">RM445_10110</name>
</gene>
<organism evidence="2 3">
    <name type="scientific">Pseudonocardia charpentierae</name>
    <dbReference type="NCBI Taxonomy" id="3075545"/>
    <lineage>
        <taxon>Bacteria</taxon>
        <taxon>Bacillati</taxon>
        <taxon>Actinomycetota</taxon>
        <taxon>Actinomycetes</taxon>
        <taxon>Pseudonocardiales</taxon>
        <taxon>Pseudonocardiaceae</taxon>
        <taxon>Pseudonocardia</taxon>
    </lineage>
</organism>
<feature type="chain" id="PRO_5046039503" evidence="1">
    <location>
        <begin position="28"/>
        <end position="85"/>
    </location>
</feature>
<protein>
    <submittedName>
        <fullName evidence="2">Uncharacterized protein</fullName>
    </submittedName>
</protein>
<keyword evidence="3" id="KW-1185">Reference proteome</keyword>
<proteinExistence type="predicted"/>